<dbReference type="CDD" id="cd07377">
    <property type="entry name" value="WHTH_GntR"/>
    <property type="match status" value="1"/>
</dbReference>
<keyword evidence="7" id="KW-1185">Reference proteome</keyword>
<dbReference type="Proteomes" id="UP000315252">
    <property type="component" value="Unassembled WGS sequence"/>
</dbReference>
<dbReference type="OrthoDB" id="9812645at2"/>
<feature type="domain" description="HTH gntR-type" evidence="5">
    <location>
        <begin position="34"/>
        <end position="102"/>
    </location>
</feature>
<dbReference type="Pfam" id="PF07729">
    <property type="entry name" value="FCD"/>
    <property type="match status" value="1"/>
</dbReference>
<dbReference type="SUPFAM" id="SSF48008">
    <property type="entry name" value="GntR ligand-binding domain-like"/>
    <property type="match status" value="1"/>
</dbReference>
<sequence>MRVGRQSNNASAHRISKDSQGAHAVMPLQAIATERLYQQVARQIADLIRSGEWQPGERLPPERDLSATLGVSRPTVREAMVALELAQLVEVRSGAGIYVRDSASDITASLQNGIDTGPSPFDLIAARRVIEGEIAAIAAARITKSELKAIADAIRKMERDIESGQQAISNHEDADLMFHLRLAEATGNTVLSSLVEPLWEGMRKPMFAAISRRVSLPDNARRAAREHWAVHACLANGDATGARDAMHAHLDTVRRMLLKD</sequence>
<feature type="region of interest" description="Disordered" evidence="4">
    <location>
        <begin position="1"/>
        <end position="20"/>
    </location>
</feature>
<dbReference type="InterPro" id="IPR011711">
    <property type="entry name" value="GntR_C"/>
</dbReference>
<evidence type="ECO:0000256" key="3">
    <source>
        <dbReference type="ARBA" id="ARBA00023163"/>
    </source>
</evidence>
<dbReference type="InterPro" id="IPR008920">
    <property type="entry name" value="TF_FadR/GntR_C"/>
</dbReference>
<organism evidence="6 7">
    <name type="scientific">Denitrobaculum tricleocarpae</name>
    <dbReference type="NCBI Taxonomy" id="2591009"/>
    <lineage>
        <taxon>Bacteria</taxon>
        <taxon>Pseudomonadati</taxon>
        <taxon>Pseudomonadota</taxon>
        <taxon>Alphaproteobacteria</taxon>
        <taxon>Rhodospirillales</taxon>
        <taxon>Rhodospirillaceae</taxon>
        <taxon>Denitrobaculum</taxon>
    </lineage>
</organism>
<evidence type="ECO:0000256" key="1">
    <source>
        <dbReference type="ARBA" id="ARBA00023015"/>
    </source>
</evidence>
<dbReference type="PANTHER" id="PTHR43537:SF5">
    <property type="entry name" value="UXU OPERON TRANSCRIPTIONAL REGULATOR"/>
    <property type="match status" value="1"/>
</dbReference>
<evidence type="ECO:0000256" key="2">
    <source>
        <dbReference type="ARBA" id="ARBA00023125"/>
    </source>
</evidence>
<dbReference type="Gene3D" id="1.10.10.10">
    <property type="entry name" value="Winged helix-like DNA-binding domain superfamily/Winged helix DNA-binding domain"/>
    <property type="match status" value="1"/>
</dbReference>
<gene>
    <name evidence="6" type="ORF">FKG95_26660</name>
</gene>
<accession>A0A545T407</accession>
<name>A0A545T407_9PROT</name>
<keyword evidence="3" id="KW-0804">Transcription</keyword>
<feature type="compositionally biased region" description="Polar residues" evidence="4">
    <location>
        <begin position="1"/>
        <end position="11"/>
    </location>
</feature>
<dbReference type="GO" id="GO:0003700">
    <property type="term" value="F:DNA-binding transcription factor activity"/>
    <property type="evidence" value="ECO:0007669"/>
    <property type="project" value="InterPro"/>
</dbReference>
<protein>
    <submittedName>
        <fullName evidence="6">FadR family transcriptional regulator</fullName>
    </submittedName>
</protein>
<evidence type="ECO:0000259" key="5">
    <source>
        <dbReference type="PROSITE" id="PS50949"/>
    </source>
</evidence>
<dbReference type="PRINTS" id="PR00035">
    <property type="entry name" value="HTHGNTR"/>
</dbReference>
<dbReference type="SMART" id="SM00345">
    <property type="entry name" value="HTH_GNTR"/>
    <property type="match status" value="1"/>
</dbReference>
<dbReference type="Gene3D" id="1.20.120.530">
    <property type="entry name" value="GntR ligand-binding domain-like"/>
    <property type="match status" value="1"/>
</dbReference>
<evidence type="ECO:0000313" key="6">
    <source>
        <dbReference type="EMBL" id="TQV71959.1"/>
    </source>
</evidence>
<dbReference type="Pfam" id="PF00392">
    <property type="entry name" value="GntR"/>
    <property type="match status" value="1"/>
</dbReference>
<dbReference type="InterPro" id="IPR000524">
    <property type="entry name" value="Tscrpt_reg_HTH_GntR"/>
</dbReference>
<reference evidence="6 7" key="1">
    <citation type="submission" date="2019-06" db="EMBL/GenBank/DDBJ databases">
        <title>Whole genome sequence for Rhodospirillaceae sp. R148.</title>
        <authorList>
            <person name="Wang G."/>
        </authorList>
    </citation>
    <scope>NUCLEOTIDE SEQUENCE [LARGE SCALE GENOMIC DNA]</scope>
    <source>
        <strain evidence="6 7">R148</strain>
    </source>
</reference>
<dbReference type="PROSITE" id="PS50949">
    <property type="entry name" value="HTH_GNTR"/>
    <property type="match status" value="1"/>
</dbReference>
<evidence type="ECO:0000256" key="4">
    <source>
        <dbReference type="SAM" id="MobiDB-lite"/>
    </source>
</evidence>
<dbReference type="GO" id="GO:0003677">
    <property type="term" value="F:DNA binding"/>
    <property type="evidence" value="ECO:0007669"/>
    <property type="project" value="UniProtKB-KW"/>
</dbReference>
<dbReference type="RefSeq" id="WP_142899505.1">
    <property type="nucleotide sequence ID" value="NZ_ML660064.1"/>
</dbReference>
<dbReference type="EMBL" id="VHSH01000013">
    <property type="protein sequence ID" value="TQV71959.1"/>
    <property type="molecule type" value="Genomic_DNA"/>
</dbReference>
<dbReference type="SMART" id="SM00895">
    <property type="entry name" value="FCD"/>
    <property type="match status" value="1"/>
</dbReference>
<dbReference type="InterPro" id="IPR036390">
    <property type="entry name" value="WH_DNA-bd_sf"/>
</dbReference>
<proteinExistence type="predicted"/>
<comment type="caution">
    <text evidence="6">The sequence shown here is derived from an EMBL/GenBank/DDBJ whole genome shotgun (WGS) entry which is preliminary data.</text>
</comment>
<dbReference type="PANTHER" id="PTHR43537">
    <property type="entry name" value="TRANSCRIPTIONAL REGULATOR, GNTR FAMILY"/>
    <property type="match status" value="1"/>
</dbReference>
<evidence type="ECO:0000313" key="7">
    <source>
        <dbReference type="Proteomes" id="UP000315252"/>
    </source>
</evidence>
<dbReference type="AlphaFoldDB" id="A0A545T407"/>
<dbReference type="InterPro" id="IPR036388">
    <property type="entry name" value="WH-like_DNA-bd_sf"/>
</dbReference>
<dbReference type="SUPFAM" id="SSF46785">
    <property type="entry name" value="Winged helix' DNA-binding domain"/>
    <property type="match status" value="1"/>
</dbReference>
<keyword evidence="1" id="KW-0805">Transcription regulation</keyword>
<keyword evidence="2" id="KW-0238">DNA-binding</keyword>